<dbReference type="VEuPathDB" id="ToxoDB:NCLIV_045330"/>
<protein>
    <recommendedName>
        <fullName evidence="1 8">tRNA-dihydrouridine(47) synthase [NAD(P)(+)]</fullName>
        <ecNumber evidence="8">1.3.1.-</ecNumber>
    </recommendedName>
    <alternativeName>
        <fullName evidence="8">tRNA-dihydrouridine synthase 3</fullName>
    </alternativeName>
</protein>
<keyword evidence="13" id="KW-1185">Reference proteome</keyword>
<evidence type="ECO:0000259" key="10">
    <source>
        <dbReference type="PROSITE" id="PS50103"/>
    </source>
</evidence>
<keyword evidence="7 8" id="KW-0863">Zinc-finger</keyword>
<feature type="region of interest" description="Disordered" evidence="9">
    <location>
        <begin position="656"/>
        <end position="677"/>
    </location>
</feature>
<dbReference type="Proteomes" id="UP000007494">
    <property type="component" value="Chromosome X"/>
</dbReference>
<feature type="compositionally biased region" description="Low complexity" evidence="9">
    <location>
        <begin position="33"/>
        <end position="72"/>
    </location>
</feature>
<dbReference type="Pfam" id="PF01207">
    <property type="entry name" value="Dus"/>
    <property type="match status" value="1"/>
</dbReference>
<dbReference type="PANTHER" id="PTHR45846">
    <property type="entry name" value="TRNA-DIHYDROURIDINE(47) SYNTHASE [NAD(P)(+)]-LIKE"/>
    <property type="match status" value="1"/>
</dbReference>
<feature type="domain" description="C3H1-type" evidence="10">
    <location>
        <begin position="697"/>
        <end position="728"/>
    </location>
</feature>
<dbReference type="GO" id="GO:0003723">
    <property type="term" value="F:RNA binding"/>
    <property type="evidence" value="ECO:0007669"/>
    <property type="project" value="TreeGrafter"/>
</dbReference>
<feature type="compositionally biased region" description="Polar residues" evidence="9">
    <location>
        <begin position="657"/>
        <end position="667"/>
    </location>
</feature>
<reference evidence="11" key="2">
    <citation type="submission" date="2011-03" db="EMBL/GenBank/DDBJ databases">
        <title>Comparative genomics and transcriptomics of Neospora caninum and Toxoplasma gondii.</title>
        <authorList>
            <person name="Reid A.J."/>
            <person name="Sohal A."/>
            <person name="Harris D."/>
            <person name="Quail M."/>
            <person name="Sanders M."/>
            <person name="Berriman M."/>
            <person name="Wastling J.M."/>
            <person name="Pain A."/>
        </authorList>
    </citation>
    <scope>NUCLEOTIDE SEQUENCE</scope>
    <source>
        <strain evidence="11">Liverpool</strain>
    </source>
</reference>
<comment type="catalytic activity">
    <reaction evidence="6">
        <text>5,6-dihydrouridine(47) in tRNA + NADP(+) = uridine(47) in tRNA + NADPH + H(+)</text>
        <dbReference type="Rhea" id="RHEA:53360"/>
        <dbReference type="Rhea" id="RHEA-COMP:13539"/>
        <dbReference type="Rhea" id="RHEA-COMP:13540"/>
        <dbReference type="ChEBI" id="CHEBI:15378"/>
        <dbReference type="ChEBI" id="CHEBI:57783"/>
        <dbReference type="ChEBI" id="CHEBI:58349"/>
        <dbReference type="ChEBI" id="CHEBI:65315"/>
        <dbReference type="ChEBI" id="CHEBI:74443"/>
        <dbReference type="EC" id="1.3.1.89"/>
    </reaction>
    <physiologicalReaction direction="right-to-left" evidence="6">
        <dbReference type="Rhea" id="RHEA:53362"/>
    </physiologicalReaction>
</comment>
<dbReference type="InterPro" id="IPR013785">
    <property type="entry name" value="Aldolase_TIM"/>
</dbReference>
<dbReference type="CDD" id="cd02801">
    <property type="entry name" value="DUS_like_FMN"/>
    <property type="match status" value="1"/>
</dbReference>
<feature type="compositionally biased region" description="Basic and acidic residues" evidence="9">
    <location>
        <begin position="500"/>
        <end position="518"/>
    </location>
</feature>
<keyword evidence="8" id="KW-0560">Oxidoreductase</keyword>
<evidence type="ECO:0000313" key="12">
    <source>
        <dbReference type="EMBL" id="CEL68799.1"/>
    </source>
</evidence>
<dbReference type="OMA" id="PEFEFRL"/>
<dbReference type="EMBL" id="LN714485">
    <property type="protein sequence ID" value="CEL68799.1"/>
    <property type="molecule type" value="Genomic_DNA"/>
</dbReference>
<keyword evidence="2" id="KW-0507">mRNA processing</keyword>
<feature type="zinc finger region" description="C3H1-type" evidence="7">
    <location>
        <begin position="697"/>
        <end position="728"/>
    </location>
</feature>
<keyword evidence="8" id="KW-0819">tRNA processing</keyword>
<evidence type="ECO:0000313" key="13">
    <source>
        <dbReference type="Proteomes" id="UP000007494"/>
    </source>
</evidence>
<evidence type="ECO:0000313" key="11">
    <source>
        <dbReference type="EMBL" id="CBZ54100.1"/>
    </source>
</evidence>
<evidence type="ECO:0000256" key="2">
    <source>
        <dbReference type="ARBA" id="ARBA00022664"/>
    </source>
</evidence>
<dbReference type="InterPro" id="IPR035587">
    <property type="entry name" value="DUS-like_FMN-bd"/>
</dbReference>
<dbReference type="EC" id="1.3.1.-" evidence="8"/>
<feature type="region of interest" description="Disordered" evidence="9">
    <location>
        <begin position="400"/>
        <end position="602"/>
    </location>
</feature>
<feature type="region of interest" description="Disordered" evidence="9">
    <location>
        <begin position="1"/>
        <end position="82"/>
    </location>
</feature>
<feature type="compositionally biased region" description="Polar residues" evidence="9">
    <location>
        <begin position="402"/>
        <end position="412"/>
    </location>
</feature>
<dbReference type="PROSITE" id="PS50103">
    <property type="entry name" value="ZF_C3H1"/>
    <property type="match status" value="1"/>
</dbReference>
<feature type="region of interest" description="Disordered" evidence="9">
    <location>
        <begin position="165"/>
        <end position="224"/>
    </location>
</feature>
<comment type="catalytic activity">
    <reaction evidence="3">
        <text>5,6-dihydrouridine(47) in tRNA + NAD(+) = uridine(47) in tRNA + NADH + H(+)</text>
        <dbReference type="Rhea" id="RHEA:53364"/>
        <dbReference type="Rhea" id="RHEA-COMP:13539"/>
        <dbReference type="Rhea" id="RHEA-COMP:13540"/>
        <dbReference type="ChEBI" id="CHEBI:15378"/>
        <dbReference type="ChEBI" id="CHEBI:57540"/>
        <dbReference type="ChEBI" id="CHEBI:57945"/>
        <dbReference type="ChEBI" id="CHEBI:65315"/>
        <dbReference type="ChEBI" id="CHEBI:74443"/>
        <dbReference type="EC" id="1.3.1.89"/>
    </reaction>
    <physiologicalReaction direction="right-to-left" evidence="3">
        <dbReference type="Rhea" id="RHEA:53366"/>
    </physiologicalReaction>
</comment>
<reference evidence="11" key="1">
    <citation type="submission" date="2011-02" db="EMBL/GenBank/DDBJ databases">
        <authorList>
            <person name="Aslett M."/>
        </authorList>
    </citation>
    <scope>NUCLEOTIDE SEQUENCE</scope>
    <source>
        <strain evidence="11">Liverpool</strain>
    </source>
</reference>
<keyword evidence="8" id="KW-0288">FMN</keyword>
<dbReference type="OrthoDB" id="331983at2759"/>
<evidence type="ECO:0000256" key="6">
    <source>
        <dbReference type="ARBA" id="ARBA00049513"/>
    </source>
</evidence>
<dbReference type="GO" id="GO:0008270">
    <property type="term" value="F:zinc ion binding"/>
    <property type="evidence" value="ECO:0007669"/>
    <property type="project" value="UniProtKB-KW"/>
</dbReference>
<comment type="cofactor">
    <cofactor evidence="8">
        <name>FMN</name>
        <dbReference type="ChEBI" id="CHEBI:58210"/>
    </cofactor>
</comment>
<dbReference type="GO" id="GO:0006397">
    <property type="term" value="P:mRNA processing"/>
    <property type="evidence" value="ECO:0007669"/>
    <property type="project" value="UniProtKB-KW"/>
</dbReference>
<comment type="catalytic activity">
    <reaction evidence="4">
        <text>a 5,6-dihydrouridine in mRNA + NAD(+) = a uridine in mRNA + NADH + H(+)</text>
        <dbReference type="Rhea" id="RHEA:69851"/>
        <dbReference type="Rhea" id="RHEA-COMP:14658"/>
        <dbReference type="Rhea" id="RHEA-COMP:17789"/>
        <dbReference type="ChEBI" id="CHEBI:15378"/>
        <dbReference type="ChEBI" id="CHEBI:57540"/>
        <dbReference type="ChEBI" id="CHEBI:57945"/>
        <dbReference type="ChEBI" id="CHEBI:65315"/>
        <dbReference type="ChEBI" id="CHEBI:74443"/>
    </reaction>
    <physiologicalReaction direction="right-to-left" evidence="4">
        <dbReference type="Rhea" id="RHEA:69853"/>
    </physiologicalReaction>
</comment>
<feature type="compositionally biased region" description="Polar residues" evidence="9">
    <location>
        <begin position="588"/>
        <end position="600"/>
    </location>
</feature>
<dbReference type="InParanoid" id="F0VLH2"/>
<dbReference type="RefSeq" id="XP_003884131.1">
    <property type="nucleotide sequence ID" value="XM_003884082.1"/>
</dbReference>
<keyword evidence="8" id="KW-0285">Flavoprotein</keyword>
<evidence type="ECO:0000256" key="5">
    <source>
        <dbReference type="ARBA" id="ARBA00049447"/>
    </source>
</evidence>
<dbReference type="SUPFAM" id="SSF51395">
    <property type="entry name" value="FMN-linked oxidoreductases"/>
    <property type="match status" value="1"/>
</dbReference>
<feature type="compositionally biased region" description="Low complexity" evidence="9">
    <location>
        <begin position="181"/>
        <end position="201"/>
    </location>
</feature>
<dbReference type="GO" id="GO:0050660">
    <property type="term" value="F:flavin adenine dinucleotide binding"/>
    <property type="evidence" value="ECO:0007669"/>
    <property type="project" value="UniProtKB-UniRule"/>
</dbReference>
<keyword evidence="7 8" id="KW-0479">Metal-binding</keyword>
<keyword evidence="7 8" id="KW-0862">Zinc</keyword>
<evidence type="ECO:0000256" key="4">
    <source>
        <dbReference type="ARBA" id="ARBA00048342"/>
    </source>
</evidence>
<reference evidence="12" key="4">
    <citation type="journal article" date="2015" name="PLoS ONE">
        <title>Comprehensive Evaluation of Toxoplasma gondii VEG and Neospora caninum LIV Genomes with Tachyzoite Stage Transcriptome and Proteome Defines Novel Transcript Features.</title>
        <authorList>
            <person name="Ramaprasad A."/>
            <person name="Mourier T."/>
            <person name="Naeem R."/>
            <person name="Malas T.B."/>
            <person name="Moussa E."/>
            <person name="Panigrahi A."/>
            <person name="Vermont S.J."/>
            <person name="Otto T.D."/>
            <person name="Wastling J."/>
            <person name="Pain A."/>
        </authorList>
    </citation>
    <scope>NUCLEOTIDE SEQUENCE</scope>
    <source>
        <strain evidence="12">Liverpool</strain>
    </source>
</reference>
<dbReference type="GeneID" id="13442080"/>
<evidence type="ECO:0000256" key="8">
    <source>
        <dbReference type="RuleBase" id="RU291113"/>
    </source>
</evidence>
<dbReference type="PANTHER" id="PTHR45846:SF1">
    <property type="entry name" value="TRNA-DIHYDROURIDINE(47) SYNTHASE [NAD(P)(+)]-LIKE"/>
    <property type="match status" value="1"/>
</dbReference>
<feature type="region of interest" description="Disordered" evidence="9">
    <location>
        <begin position="254"/>
        <end position="320"/>
    </location>
</feature>
<evidence type="ECO:0000256" key="9">
    <source>
        <dbReference type="SAM" id="MobiDB-lite"/>
    </source>
</evidence>
<proteinExistence type="inferred from homology"/>
<accession>F0VLH2</accession>
<reference evidence="13" key="3">
    <citation type="journal article" date="2012" name="PLoS Pathog.">
        <title>Comparative genomics of the apicomplexan parasites Toxoplasma gondii and Neospora caninum: Coccidia differing in host range and transmission strategy.</title>
        <authorList>
            <person name="Reid A.J."/>
            <person name="Vermont S.J."/>
            <person name="Cotton J.A."/>
            <person name="Harris D."/>
            <person name="Hill-Cawthorne G.A."/>
            <person name="Konen-Waisman S."/>
            <person name="Latham S.M."/>
            <person name="Mourier T."/>
            <person name="Norton R."/>
            <person name="Quail M.A."/>
            <person name="Sanders M."/>
            <person name="Shanmugam D."/>
            <person name="Sohal A."/>
            <person name="Wasmuth J.D."/>
            <person name="Brunk B."/>
            <person name="Grigg M.E."/>
            <person name="Howard J.C."/>
            <person name="Parkinson J."/>
            <person name="Roos D.S."/>
            <person name="Trees A.J."/>
            <person name="Berriman M."/>
            <person name="Pain A."/>
            <person name="Wastling J.M."/>
        </authorList>
    </citation>
    <scope>NUCLEOTIDE SEQUENCE [LARGE SCALE GENOMIC DNA]</scope>
    <source>
        <strain evidence="13">Liverpool</strain>
    </source>
</reference>
<evidence type="ECO:0000256" key="7">
    <source>
        <dbReference type="PROSITE-ProRule" id="PRU00723"/>
    </source>
</evidence>
<feature type="compositionally biased region" description="Low complexity" evidence="9">
    <location>
        <begin position="800"/>
        <end position="812"/>
    </location>
</feature>
<feature type="compositionally biased region" description="Basic residues" evidence="9">
    <location>
        <begin position="766"/>
        <end position="777"/>
    </location>
</feature>
<dbReference type="Gene3D" id="3.20.20.70">
    <property type="entry name" value="Aldolase class I"/>
    <property type="match status" value="1"/>
</dbReference>
<comment type="similarity">
    <text evidence="8">Belongs to the dus family. Dus3 subfamily.</text>
</comment>
<feature type="compositionally biased region" description="Basic and acidic residues" evidence="9">
    <location>
        <begin position="448"/>
        <end position="465"/>
    </location>
</feature>
<sequence>MSTEERLRSPLAAFQKPPTGVTTGDALGCPCPASASAGAVSTSSVLSPRVSGSRLASPSSGARRSAAGNSSRPEALHFPPAETRGRAEAGYAFVVERRTREGAEATELCTAALPLPPSLPPFVSFNCEHFPSALSPELLGAHAAICLQRGEAPMVPDWVHAAAFSSGGSEDESEEGNVERSTSPSSSVSSASSLSCSLSASRVAGREGPSRFRGPKGEKAETTRWSSRRLLKEVERLRSLTKTDEALFSSEAGGACVGERGNRSPPATFPAVKGEEPGANREREKTRSDAEGEAGEEGTAQVASGRGEQDGTERVQGLQVNGNRQIVAGPRALASHDCPYVAVGKAEAPGEETEERRDALRLRLQLRLEDRLHKLQRGGEGGGAGLGALRKLLEWHAERESSPSALGRQSSEPGAPPSLVSSPLLDEGGCEPQRAGSRAVSGAVGADEEAKSGEKATAEDGKEPIRQATAGTRLGHGSGRMGKQASFNPLVQCSEEEGSDHEAENDQAEGAHQEEAKEAAPASAVSERQKEFPPSCSAVSGGQGEGERGNGDSRCTRDNKRGSREEDAGERPKVQEGGEENRKRRRGQNSAVERSANSQQIRREATAQDFCLRMAACGTCEGAPRATRSAEEMAASDNGAKAVEAGDHLQGADLSQRGESAKQTVVTQGGAGSAQKAVPVCRRPHDLKAFLRTRPADVQTRACPFLDAGFPLCPFGACCRFGARHIDAEGFNIGADGCRVTPEALEALQRRLHAEEELNGLSSFRAKKLTQTRRHASEKRQGSGHPSRCSEKPGPSLDEAAGASALSSPSQPSSFCDPSNLASAAVVAGFAPTDAPVGSLPSCASSSVPAADGGETQRLRVGFLSSLSPREQRVATQETFRRRLLDSPKGNGRRLILAPLTTVGNLPFRRLCVELGAEVTVSEMAVAKSIVEGKQSELSLLKRHKSEKFFGVQIAGGTPEVLNACADVLASEEVSCDFIDLNAACPLVQLHRRFKAGACMLDHPARLESLIEGVTMRQPEIALTVKLRTANQGKKQVLHNFIQRLGQAGAAALIIHGRTAQQRYTKAADWGYVAQCREALDPSVPIIGCGDIFSSPEFEFRLSSGAADALMIARAALIKPWVFTEISEQKVWDISASERLELLKRFVGFGLEHWGSDGRGVATTRRFLLELLSFQHRYVPPPFFEFLPQLLQWRPSPFVARSDLERMMASPSVKDWIDLSSLLLGAPPKDFSFVPKHASNSYAPLSGSASSLSAVRTSSAETHCAQPPSGGLLSDLSSFFHAKILGNDVVRQFDA</sequence>
<feature type="region of interest" description="Disordered" evidence="9">
    <location>
        <begin position="766"/>
        <end position="812"/>
    </location>
</feature>
<feature type="compositionally biased region" description="Basic and acidic residues" evidence="9">
    <location>
        <begin position="545"/>
        <end position="582"/>
    </location>
</feature>
<evidence type="ECO:0000256" key="1">
    <source>
        <dbReference type="ARBA" id="ARBA00012376"/>
    </source>
</evidence>
<gene>
    <name evidence="12" type="ORF">BN1204_045330</name>
    <name evidence="11" type="ORF">NCLIV_045330</name>
</gene>
<feature type="compositionally biased region" description="Basic and acidic residues" evidence="9">
    <location>
        <begin position="204"/>
        <end position="222"/>
    </location>
</feature>
<evidence type="ECO:0000256" key="3">
    <source>
        <dbReference type="ARBA" id="ARBA00048266"/>
    </source>
</evidence>
<feature type="compositionally biased region" description="Low complexity" evidence="9">
    <location>
        <begin position="434"/>
        <end position="445"/>
    </location>
</feature>
<organism evidence="11 13">
    <name type="scientific">Neospora caninum (strain Liverpool)</name>
    <dbReference type="NCBI Taxonomy" id="572307"/>
    <lineage>
        <taxon>Eukaryota</taxon>
        <taxon>Sar</taxon>
        <taxon>Alveolata</taxon>
        <taxon>Apicomplexa</taxon>
        <taxon>Conoidasida</taxon>
        <taxon>Coccidia</taxon>
        <taxon>Eucoccidiorida</taxon>
        <taxon>Eimeriorina</taxon>
        <taxon>Sarcocystidae</taxon>
        <taxon>Neospora</taxon>
    </lineage>
</organism>
<dbReference type="eggNOG" id="KOG2333">
    <property type="taxonomic scope" value="Eukaryota"/>
</dbReference>
<dbReference type="GO" id="GO:0102265">
    <property type="term" value="F:tRNA-dihydrouridine47 synthase activity"/>
    <property type="evidence" value="ECO:0007669"/>
    <property type="project" value="UniProtKB-EC"/>
</dbReference>
<feature type="compositionally biased region" description="Basic and acidic residues" evidence="9">
    <location>
        <begin position="273"/>
        <end position="290"/>
    </location>
</feature>
<comment type="catalytic activity">
    <reaction evidence="5">
        <text>a 5,6-dihydrouridine in mRNA + NADP(+) = a uridine in mRNA + NADPH + H(+)</text>
        <dbReference type="Rhea" id="RHEA:69855"/>
        <dbReference type="Rhea" id="RHEA-COMP:14658"/>
        <dbReference type="Rhea" id="RHEA-COMP:17789"/>
        <dbReference type="ChEBI" id="CHEBI:15378"/>
        <dbReference type="ChEBI" id="CHEBI:57783"/>
        <dbReference type="ChEBI" id="CHEBI:58349"/>
        <dbReference type="ChEBI" id="CHEBI:65315"/>
        <dbReference type="ChEBI" id="CHEBI:74443"/>
    </reaction>
    <physiologicalReaction direction="right-to-left" evidence="5">
        <dbReference type="Rhea" id="RHEA:69857"/>
    </physiologicalReaction>
</comment>
<dbReference type="EMBL" id="FR823391">
    <property type="protein sequence ID" value="CBZ54100.1"/>
    <property type="molecule type" value="Genomic_DNA"/>
</dbReference>
<name>F0VLH2_NEOCL</name>
<dbReference type="InterPro" id="IPR000571">
    <property type="entry name" value="Znf_CCCH"/>
</dbReference>